<sequence>MTTLTGENLIIGYEGKTVVSDLSVDFPKNKVTAIIGPNGCGKSTLLKTMARLHKADSGIICLNGRSIAELPTKTIAKEMAILPQSPTVPGGLSIYDLVSYGRTPYQTGFSRMSKHDREMVDWALCVTGLSELKDQEVDTLSGGQRQRAWIAMALAQETDLLLLDEPTTYLDLAHQLEILQLLEKLNEEEGRTIVMVIHDLNHAARFAHHIVAMRAGNIIQEGDAEKVISGDILEQVFQIDALVVKDPRTNKPAVISYELISKNQEK</sequence>
<dbReference type="InterPro" id="IPR017871">
    <property type="entry name" value="ABC_transporter-like_CS"/>
</dbReference>
<evidence type="ECO:0000313" key="12">
    <source>
        <dbReference type="Proteomes" id="UP000602076"/>
    </source>
</evidence>
<dbReference type="Pfam" id="PF00005">
    <property type="entry name" value="ABC_tran"/>
    <property type="match status" value="1"/>
</dbReference>
<evidence type="ECO:0000256" key="6">
    <source>
        <dbReference type="ARBA" id="ARBA00022840"/>
    </source>
</evidence>
<dbReference type="PROSITE" id="PS50893">
    <property type="entry name" value="ABC_TRANSPORTER_2"/>
    <property type="match status" value="1"/>
</dbReference>
<dbReference type="FunFam" id="3.40.50.300:FF:000134">
    <property type="entry name" value="Iron-enterobactin ABC transporter ATP-binding protein"/>
    <property type="match status" value="1"/>
</dbReference>
<dbReference type="InterPro" id="IPR051535">
    <property type="entry name" value="Siderophore_ABC-ATPase"/>
</dbReference>
<accession>A0A927CSB9</accession>
<evidence type="ECO:0000256" key="5">
    <source>
        <dbReference type="ARBA" id="ARBA00022741"/>
    </source>
</evidence>
<dbReference type="PANTHER" id="PTHR42771:SF4">
    <property type="entry name" value="IRON(3+)-HYDROXAMATE IMPORT ATP-BINDING PROTEIN FHUC"/>
    <property type="match status" value="1"/>
</dbReference>
<evidence type="ECO:0000256" key="1">
    <source>
        <dbReference type="ARBA" id="ARBA00004202"/>
    </source>
</evidence>
<protein>
    <submittedName>
        <fullName evidence="11">ABC transporter ATP-binding protein</fullName>
    </submittedName>
</protein>
<dbReference type="GO" id="GO:0006826">
    <property type="term" value="P:iron ion transport"/>
    <property type="evidence" value="ECO:0007669"/>
    <property type="project" value="UniProtKB-KW"/>
</dbReference>
<dbReference type="InterPro" id="IPR003593">
    <property type="entry name" value="AAA+_ATPase"/>
</dbReference>
<keyword evidence="12" id="KW-1185">Reference proteome</keyword>
<dbReference type="RefSeq" id="WP_190996530.1">
    <property type="nucleotide sequence ID" value="NZ_JACXSI010000001.1"/>
</dbReference>
<keyword evidence="2" id="KW-0813">Transport</keyword>
<keyword evidence="3" id="KW-1003">Cell membrane</keyword>
<keyword evidence="5" id="KW-0547">Nucleotide-binding</keyword>
<dbReference type="SMART" id="SM00382">
    <property type="entry name" value="AAA"/>
    <property type="match status" value="1"/>
</dbReference>
<evidence type="ECO:0000256" key="8">
    <source>
        <dbReference type="ARBA" id="ARBA00023065"/>
    </source>
</evidence>
<feature type="domain" description="ABC transporter" evidence="10">
    <location>
        <begin position="4"/>
        <end position="240"/>
    </location>
</feature>
<dbReference type="InterPro" id="IPR027417">
    <property type="entry name" value="P-loop_NTPase"/>
</dbReference>
<keyword evidence="4" id="KW-0410">Iron transport</keyword>
<evidence type="ECO:0000256" key="7">
    <source>
        <dbReference type="ARBA" id="ARBA00023004"/>
    </source>
</evidence>
<dbReference type="CDD" id="cd03214">
    <property type="entry name" value="ABC_Iron-Siderophores_B12_Hemin"/>
    <property type="match status" value="1"/>
</dbReference>
<keyword evidence="8" id="KW-0406">Ion transport</keyword>
<comment type="subcellular location">
    <subcellularLocation>
        <location evidence="1">Cell membrane</location>
        <topology evidence="1">Peripheral membrane protein</topology>
    </subcellularLocation>
</comment>
<keyword evidence="7" id="KW-0408">Iron</keyword>
<reference evidence="11" key="1">
    <citation type="submission" date="2020-09" db="EMBL/GenBank/DDBJ databases">
        <title>Bacillus faecalis sp. nov., a moderately halophilic bacterium isolated from cow faeces.</title>
        <authorList>
            <person name="Jiang L."/>
            <person name="Lee J."/>
        </authorList>
    </citation>
    <scope>NUCLEOTIDE SEQUENCE</scope>
    <source>
        <strain evidence="11">AGMB 02131</strain>
    </source>
</reference>
<dbReference type="InterPro" id="IPR003439">
    <property type="entry name" value="ABC_transporter-like_ATP-bd"/>
</dbReference>
<gene>
    <name evidence="11" type="ORF">IEO70_01220</name>
</gene>
<evidence type="ECO:0000256" key="2">
    <source>
        <dbReference type="ARBA" id="ARBA00022448"/>
    </source>
</evidence>
<dbReference type="GO" id="GO:0016887">
    <property type="term" value="F:ATP hydrolysis activity"/>
    <property type="evidence" value="ECO:0007669"/>
    <property type="project" value="InterPro"/>
</dbReference>
<evidence type="ECO:0000256" key="3">
    <source>
        <dbReference type="ARBA" id="ARBA00022475"/>
    </source>
</evidence>
<evidence type="ECO:0000256" key="4">
    <source>
        <dbReference type="ARBA" id="ARBA00022496"/>
    </source>
</evidence>
<proteinExistence type="predicted"/>
<evidence type="ECO:0000256" key="9">
    <source>
        <dbReference type="ARBA" id="ARBA00023136"/>
    </source>
</evidence>
<dbReference type="GO" id="GO:0005886">
    <property type="term" value="C:plasma membrane"/>
    <property type="evidence" value="ECO:0007669"/>
    <property type="project" value="UniProtKB-SubCell"/>
</dbReference>
<name>A0A927CSB9_9BACI</name>
<dbReference type="SUPFAM" id="SSF52540">
    <property type="entry name" value="P-loop containing nucleoside triphosphate hydrolases"/>
    <property type="match status" value="1"/>
</dbReference>
<keyword evidence="9" id="KW-0472">Membrane</keyword>
<dbReference type="Proteomes" id="UP000602076">
    <property type="component" value="Unassembled WGS sequence"/>
</dbReference>
<dbReference type="PANTHER" id="PTHR42771">
    <property type="entry name" value="IRON(3+)-HYDROXAMATE IMPORT ATP-BINDING PROTEIN FHUC"/>
    <property type="match status" value="1"/>
</dbReference>
<dbReference type="Gene3D" id="3.40.50.300">
    <property type="entry name" value="P-loop containing nucleotide triphosphate hydrolases"/>
    <property type="match status" value="1"/>
</dbReference>
<dbReference type="AlphaFoldDB" id="A0A927CSB9"/>
<evidence type="ECO:0000313" key="11">
    <source>
        <dbReference type="EMBL" id="MBD3106998.1"/>
    </source>
</evidence>
<dbReference type="GO" id="GO:0005524">
    <property type="term" value="F:ATP binding"/>
    <property type="evidence" value="ECO:0007669"/>
    <property type="project" value="UniProtKB-KW"/>
</dbReference>
<comment type="caution">
    <text evidence="11">The sequence shown here is derived from an EMBL/GenBank/DDBJ whole genome shotgun (WGS) entry which is preliminary data.</text>
</comment>
<evidence type="ECO:0000259" key="10">
    <source>
        <dbReference type="PROSITE" id="PS50893"/>
    </source>
</evidence>
<dbReference type="EMBL" id="JACXSI010000001">
    <property type="protein sequence ID" value="MBD3106998.1"/>
    <property type="molecule type" value="Genomic_DNA"/>
</dbReference>
<keyword evidence="6 11" id="KW-0067">ATP-binding</keyword>
<dbReference type="PROSITE" id="PS00211">
    <property type="entry name" value="ABC_TRANSPORTER_1"/>
    <property type="match status" value="1"/>
</dbReference>
<organism evidence="11 12">
    <name type="scientific">Peribacillus faecalis</name>
    <dbReference type="NCBI Taxonomy" id="2772559"/>
    <lineage>
        <taxon>Bacteria</taxon>
        <taxon>Bacillati</taxon>
        <taxon>Bacillota</taxon>
        <taxon>Bacilli</taxon>
        <taxon>Bacillales</taxon>
        <taxon>Bacillaceae</taxon>
        <taxon>Peribacillus</taxon>
    </lineage>
</organism>